<name>B2KET7_ELUMP</name>
<evidence type="ECO:0000313" key="3">
    <source>
        <dbReference type="EMBL" id="ACC99033.1"/>
    </source>
</evidence>
<keyword evidence="1" id="KW-0813">Transport</keyword>
<dbReference type="EMBL" id="CP001055">
    <property type="protein sequence ID" value="ACC99033.1"/>
    <property type="molecule type" value="Genomic_DNA"/>
</dbReference>
<protein>
    <submittedName>
        <fullName evidence="3">Electron transfer flavoprotein alpha/beta subunit</fullName>
    </submittedName>
</protein>
<dbReference type="InterPro" id="IPR012255">
    <property type="entry name" value="ETF_b"/>
</dbReference>
<dbReference type="Pfam" id="PF01012">
    <property type="entry name" value="ETF"/>
    <property type="match status" value="1"/>
</dbReference>
<proteinExistence type="predicted"/>
<dbReference type="SUPFAM" id="SSF52402">
    <property type="entry name" value="Adenine nucleotide alpha hydrolases-like"/>
    <property type="match status" value="1"/>
</dbReference>
<dbReference type="AlphaFoldDB" id="B2KET7"/>
<dbReference type="GO" id="GO:0009055">
    <property type="term" value="F:electron transfer activity"/>
    <property type="evidence" value="ECO:0007669"/>
    <property type="project" value="InterPro"/>
</dbReference>
<gene>
    <name evidence="3" type="ordered locus">Emin_1485</name>
</gene>
<organism evidence="3 4">
    <name type="scientific">Elusimicrobium minutum (strain Pei191)</name>
    <dbReference type="NCBI Taxonomy" id="445932"/>
    <lineage>
        <taxon>Bacteria</taxon>
        <taxon>Pseudomonadati</taxon>
        <taxon>Elusimicrobiota</taxon>
        <taxon>Elusimicrobia</taxon>
        <taxon>Elusimicrobiales</taxon>
        <taxon>Elusimicrobiaceae</taxon>
        <taxon>Elusimicrobium</taxon>
    </lineage>
</organism>
<dbReference type="PANTHER" id="PTHR21294:SF17">
    <property type="entry name" value="PROTEIN FIXA"/>
    <property type="match status" value="1"/>
</dbReference>
<dbReference type="KEGG" id="emi:Emin_1485"/>
<evidence type="ECO:0000259" key="2">
    <source>
        <dbReference type="SMART" id="SM00893"/>
    </source>
</evidence>
<evidence type="ECO:0000313" key="4">
    <source>
        <dbReference type="Proteomes" id="UP000001029"/>
    </source>
</evidence>
<dbReference type="PANTHER" id="PTHR21294">
    <property type="entry name" value="ELECTRON TRANSFER FLAVOPROTEIN BETA-SUBUNIT"/>
    <property type="match status" value="1"/>
</dbReference>
<dbReference type="Gene3D" id="3.40.50.620">
    <property type="entry name" value="HUPs"/>
    <property type="match status" value="1"/>
</dbReference>
<dbReference type="Proteomes" id="UP000001029">
    <property type="component" value="Chromosome"/>
</dbReference>
<accession>B2KET7</accession>
<dbReference type="SMART" id="SM00893">
    <property type="entry name" value="ETF"/>
    <property type="match status" value="1"/>
</dbReference>
<sequence>MNIVVCIKQVPDSTQVKVDPKTGTLIRAGVPSILNPYDHYALERALEIKAKTGAKITVLSMGPAQAIAVIRLALALGADRGILLSDRAFAGSDTWATSYALAQAIKKIGPADLIICGQMAIDGDTAQTGPGIAYHLDIPQITFCTEVDSDGTKVLVKKLIDGGHQMMEASLPALITTTMPHDYKAKYPSFLAAFHAQDKQTETWTAADVNADLAKLGLEGSPTRVGRIFPPPAREKGEIYSGSPAELATKIVEILKKENLIK</sequence>
<dbReference type="HOGENOM" id="CLU_060196_2_1_0"/>
<feature type="domain" description="Electron transfer flavoprotein alpha/beta-subunit N-terminal" evidence="2">
    <location>
        <begin position="22"/>
        <end position="213"/>
    </location>
</feature>
<dbReference type="InterPro" id="IPR014730">
    <property type="entry name" value="ETF_a/b_N"/>
</dbReference>
<dbReference type="CDD" id="cd01714">
    <property type="entry name" value="ETF_beta"/>
    <property type="match status" value="1"/>
</dbReference>
<reference evidence="3 4" key="1">
    <citation type="journal article" date="2009" name="Appl. Environ. Microbiol.">
        <title>Genomic analysis of 'Elusimicrobium minutum,' the first cultivated representative of the phylum 'Elusimicrobia' (formerly termite group 1).</title>
        <authorList>
            <person name="Herlemann D.P.R."/>
            <person name="Geissinger O."/>
            <person name="Ikeda-Ohtsubo W."/>
            <person name="Kunin V."/>
            <person name="Sun H."/>
            <person name="Lapidus A."/>
            <person name="Hugenholtz P."/>
            <person name="Brune A."/>
        </authorList>
    </citation>
    <scope>NUCLEOTIDE SEQUENCE [LARGE SCALE GENOMIC DNA]</scope>
    <source>
        <strain evidence="3 4">Pei191</strain>
    </source>
</reference>
<dbReference type="RefSeq" id="WP_012415648.1">
    <property type="nucleotide sequence ID" value="NC_010644.1"/>
</dbReference>
<dbReference type="OrthoDB" id="9804960at2"/>
<dbReference type="InterPro" id="IPR033948">
    <property type="entry name" value="ETF_beta_N"/>
</dbReference>
<dbReference type="PIRSF" id="PIRSF000090">
    <property type="entry name" value="Beta-ETF"/>
    <property type="match status" value="1"/>
</dbReference>
<dbReference type="InterPro" id="IPR014729">
    <property type="entry name" value="Rossmann-like_a/b/a_fold"/>
</dbReference>
<evidence type="ECO:0000256" key="1">
    <source>
        <dbReference type="ARBA" id="ARBA00022982"/>
    </source>
</evidence>
<dbReference type="STRING" id="445932.Emin_1485"/>
<keyword evidence="4" id="KW-1185">Reference proteome</keyword>
<keyword evidence="1" id="KW-0249">Electron transport</keyword>